<dbReference type="InterPro" id="IPR026516">
    <property type="entry name" value="THAP1/10"/>
</dbReference>
<dbReference type="InterPro" id="IPR006612">
    <property type="entry name" value="THAP_Znf"/>
</dbReference>
<proteinExistence type="predicted"/>
<evidence type="ECO:0000256" key="3">
    <source>
        <dbReference type="ARBA" id="ARBA00022833"/>
    </source>
</evidence>
<evidence type="ECO:0000256" key="7">
    <source>
        <dbReference type="SAM" id="MobiDB-lite"/>
    </source>
</evidence>
<evidence type="ECO:0000256" key="1">
    <source>
        <dbReference type="ARBA" id="ARBA00022723"/>
    </source>
</evidence>
<evidence type="ECO:0000256" key="2">
    <source>
        <dbReference type="ARBA" id="ARBA00022771"/>
    </source>
</evidence>
<feature type="coiled-coil region" evidence="6">
    <location>
        <begin position="159"/>
        <end position="186"/>
    </location>
</feature>
<dbReference type="Proteomes" id="UP000821853">
    <property type="component" value="Chromosome 2"/>
</dbReference>
<evidence type="ECO:0000313" key="10">
    <source>
        <dbReference type="Proteomes" id="UP000821853"/>
    </source>
</evidence>
<organism evidence="9 10">
    <name type="scientific">Haemaphysalis longicornis</name>
    <name type="common">Bush tick</name>
    <dbReference type="NCBI Taxonomy" id="44386"/>
    <lineage>
        <taxon>Eukaryota</taxon>
        <taxon>Metazoa</taxon>
        <taxon>Ecdysozoa</taxon>
        <taxon>Arthropoda</taxon>
        <taxon>Chelicerata</taxon>
        <taxon>Arachnida</taxon>
        <taxon>Acari</taxon>
        <taxon>Parasitiformes</taxon>
        <taxon>Ixodida</taxon>
        <taxon>Ixodoidea</taxon>
        <taxon>Ixodidae</taxon>
        <taxon>Haemaphysalinae</taxon>
        <taxon>Haemaphysalis</taxon>
    </lineage>
</organism>
<keyword evidence="2 5" id="KW-0863">Zinc-finger</keyword>
<dbReference type="Pfam" id="PF05485">
    <property type="entry name" value="THAP"/>
    <property type="match status" value="1"/>
</dbReference>
<evidence type="ECO:0000256" key="5">
    <source>
        <dbReference type="PROSITE-ProRule" id="PRU00309"/>
    </source>
</evidence>
<dbReference type="GO" id="GO:0043565">
    <property type="term" value="F:sequence-specific DNA binding"/>
    <property type="evidence" value="ECO:0007669"/>
    <property type="project" value="InterPro"/>
</dbReference>
<accession>A0A9J6G1P9</accession>
<dbReference type="InterPro" id="IPR038441">
    <property type="entry name" value="THAP_Znf_sf"/>
</dbReference>
<evidence type="ECO:0000256" key="4">
    <source>
        <dbReference type="ARBA" id="ARBA00023125"/>
    </source>
</evidence>
<name>A0A9J6G1P9_HAELO</name>
<dbReference type="EMBL" id="JABSTR010000004">
    <property type="protein sequence ID" value="KAH9368713.1"/>
    <property type="molecule type" value="Genomic_DNA"/>
</dbReference>
<keyword evidence="4 5" id="KW-0238">DNA-binding</keyword>
<sequence length="230" mass="25692">MVHCCVPFCKSRSGKKDPGVSFHEFPIDEELCTRWKQSISREDLVINDKSASTVVCSKHFLRSDYVPNCRIKKLLPGTVPTVFYHIPSDTAPSPKKPRPESALPNALPSQKHTKVKDEPVELLDEGSIEVDNFVKGTASIGTQATSSDARRASIYLCMVARLRSQVAYLRSERKKLRQQLAAVAAEQEVTEFYDGDEHHASLEKIVADAQRGDITAISLLYQIDRYAKST</sequence>
<feature type="domain" description="THAP-type" evidence="8">
    <location>
        <begin position="1"/>
        <end position="83"/>
    </location>
</feature>
<protein>
    <recommendedName>
        <fullName evidence="8">THAP-type domain-containing protein</fullName>
    </recommendedName>
</protein>
<gene>
    <name evidence="9" type="ORF">HPB48_004732</name>
</gene>
<comment type="caution">
    <text evidence="9">The sequence shown here is derived from an EMBL/GenBank/DDBJ whole genome shotgun (WGS) entry which is preliminary data.</text>
</comment>
<evidence type="ECO:0000256" key="6">
    <source>
        <dbReference type="SAM" id="Coils"/>
    </source>
</evidence>
<dbReference type="SMART" id="SM00980">
    <property type="entry name" value="THAP"/>
    <property type="match status" value="1"/>
</dbReference>
<dbReference type="OrthoDB" id="6428047at2759"/>
<keyword evidence="3" id="KW-0862">Zinc</keyword>
<dbReference type="Gene3D" id="6.20.210.20">
    <property type="entry name" value="THAP domain"/>
    <property type="match status" value="1"/>
</dbReference>
<keyword evidence="10" id="KW-1185">Reference proteome</keyword>
<keyword evidence="6" id="KW-0175">Coiled coil</keyword>
<dbReference type="PANTHER" id="PTHR46600:SF11">
    <property type="entry name" value="THAP DOMAIN-CONTAINING PROTEIN 10"/>
    <property type="match status" value="1"/>
</dbReference>
<evidence type="ECO:0000313" key="9">
    <source>
        <dbReference type="EMBL" id="KAH9368713.1"/>
    </source>
</evidence>
<dbReference type="VEuPathDB" id="VectorBase:HLOH_064290"/>
<keyword evidence="1" id="KW-0479">Metal-binding</keyword>
<feature type="region of interest" description="Disordered" evidence="7">
    <location>
        <begin position="88"/>
        <end position="114"/>
    </location>
</feature>
<evidence type="ECO:0000259" key="8">
    <source>
        <dbReference type="PROSITE" id="PS50950"/>
    </source>
</evidence>
<reference evidence="9 10" key="1">
    <citation type="journal article" date="2020" name="Cell">
        <title>Large-Scale Comparative Analyses of Tick Genomes Elucidate Their Genetic Diversity and Vector Capacities.</title>
        <authorList>
            <consortium name="Tick Genome and Microbiome Consortium (TIGMIC)"/>
            <person name="Jia N."/>
            <person name="Wang J."/>
            <person name="Shi W."/>
            <person name="Du L."/>
            <person name="Sun Y."/>
            <person name="Zhan W."/>
            <person name="Jiang J.F."/>
            <person name="Wang Q."/>
            <person name="Zhang B."/>
            <person name="Ji P."/>
            <person name="Bell-Sakyi L."/>
            <person name="Cui X.M."/>
            <person name="Yuan T.T."/>
            <person name="Jiang B.G."/>
            <person name="Yang W.F."/>
            <person name="Lam T.T."/>
            <person name="Chang Q.C."/>
            <person name="Ding S.J."/>
            <person name="Wang X.J."/>
            <person name="Zhu J.G."/>
            <person name="Ruan X.D."/>
            <person name="Zhao L."/>
            <person name="Wei J.T."/>
            <person name="Ye R.Z."/>
            <person name="Que T.C."/>
            <person name="Du C.H."/>
            <person name="Zhou Y.H."/>
            <person name="Cheng J.X."/>
            <person name="Dai P.F."/>
            <person name="Guo W.B."/>
            <person name="Han X.H."/>
            <person name="Huang E.J."/>
            <person name="Li L.F."/>
            <person name="Wei W."/>
            <person name="Gao Y.C."/>
            <person name="Liu J.Z."/>
            <person name="Shao H.Z."/>
            <person name="Wang X."/>
            <person name="Wang C.C."/>
            <person name="Yang T.C."/>
            <person name="Huo Q.B."/>
            <person name="Li W."/>
            <person name="Chen H.Y."/>
            <person name="Chen S.E."/>
            <person name="Zhou L.G."/>
            <person name="Ni X.B."/>
            <person name="Tian J.H."/>
            <person name="Sheng Y."/>
            <person name="Liu T."/>
            <person name="Pan Y.S."/>
            <person name="Xia L.Y."/>
            <person name="Li J."/>
            <person name="Zhao F."/>
            <person name="Cao W.C."/>
        </authorList>
    </citation>
    <scope>NUCLEOTIDE SEQUENCE [LARGE SCALE GENOMIC DNA]</scope>
    <source>
        <strain evidence="9">HaeL-2018</strain>
    </source>
</reference>
<dbReference type="AlphaFoldDB" id="A0A9J6G1P9"/>
<dbReference type="PANTHER" id="PTHR46600">
    <property type="entry name" value="THAP DOMAIN-CONTAINING"/>
    <property type="match status" value="1"/>
</dbReference>
<dbReference type="GO" id="GO:0008270">
    <property type="term" value="F:zinc ion binding"/>
    <property type="evidence" value="ECO:0007669"/>
    <property type="project" value="UniProtKB-KW"/>
</dbReference>
<dbReference type="SUPFAM" id="SSF57716">
    <property type="entry name" value="Glucocorticoid receptor-like (DNA-binding domain)"/>
    <property type="match status" value="1"/>
</dbReference>
<dbReference type="SMART" id="SM00692">
    <property type="entry name" value="DM3"/>
    <property type="match status" value="1"/>
</dbReference>
<dbReference type="PROSITE" id="PS50950">
    <property type="entry name" value="ZF_THAP"/>
    <property type="match status" value="1"/>
</dbReference>